<dbReference type="SUPFAM" id="SSF53098">
    <property type="entry name" value="Ribonuclease H-like"/>
    <property type="match status" value="1"/>
</dbReference>
<evidence type="ECO:0000256" key="2">
    <source>
        <dbReference type="ARBA" id="ARBA00022723"/>
    </source>
</evidence>
<evidence type="ECO:0000256" key="1">
    <source>
        <dbReference type="ARBA" id="ARBA00004123"/>
    </source>
</evidence>
<proteinExistence type="predicted"/>
<keyword evidence="4" id="KW-0862">Zinc</keyword>
<evidence type="ECO:0000256" key="5">
    <source>
        <dbReference type="ARBA" id="ARBA00023242"/>
    </source>
</evidence>
<dbReference type="InterPro" id="IPR052035">
    <property type="entry name" value="ZnF_BED_domain_contain"/>
</dbReference>
<dbReference type="Proteomes" id="UP001497480">
    <property type="component" value="Unassembled WGS sequence"/>
</dbReference>
<evidence type="ECO:0008006" key="8">
    <source>
        <dbReference type="Google" id="ProtNLM"/>
    </source>
</evidence>
<dbReference type="PANTHER" id="PTHR46481:SF10">
    <property type="entry name" value="ZINC FINGER BED DOMAIN-CONTAINING PROTEIN 39"/>
    <property type="match status" value="1"/>
</dbReference>
<keyword evidence="2" id="KW-0479">Metal-binding</keyword>
<accession>A0AAV1WBH7</accession>
<organism evidence="6 7">
    <name type="scientific">Lupinus luteus</name>
    <name type="common">European yellow lupine</name>
    <dbReference type="NCBI Taxonomy" id="3873"/>
    <lineage>
        <taxon>Eukaryota</taxon>
        <taxon>Viridiplantae</taxon>
        <taxon>Streptophyta</taxon>
        <taxon>Embryophyta</taxon>
        <taxon>Tracheophyta</taxon>
        <taxon>Spermatophyta</taxon>
        <taxon>Magnoliopsida</taxon>
        <taxon>eudicotyledons</taxon>
        <taxon>Gunneridae</taxon>
        <taxon>Pentapetalae</taxon>
        <taxon>rosids</taxon>
        <taxon>fabids</taxon>
        <taxon>Fabales</taxon>
        <taxon>Fabaceae</taxon>
        <taxon>Papilionoideae</taxon>
        <taxon>50 kb inversion clade</taxon>
        <taxon>genistoids sensu lato</taxon>
        <taxon>core genistoids</taxon>
        <taxon>Genisteae</taxon>
        <taxon>Lupinus</taxon>
    </lineage>
</organism>
<comment type="subcellular location">
    <subcellularLocation>
        <location evidence="1">Nucleus</location>
    </subcellularLocation>
</comment>
<keyword evidence="5" id="KW-0539">Nucleus</keyword>
<keyword evidence="3" id="KW-0863">Zinc-finger</keyword>
<dbReference type="PANTHER" id="PTHR46481">
    <property type="entry name" value="ZINC FINGER BED DOMAIN-CONTAINING PROTEIN 4"/>
    <property type="match status" value="1"/>
</dbReference>
<dbReference type="EMBL" id="CAXHTB010000005">
    <property type="protein sequence ID" value="CAL0306635.1"/>
    <property type="molecule type" value="Genomic_DNA"/>
</dbReference>
<gene>
    <name evidence="6" type="ORF">LLUT_LOCUS7695</name>
</gene>
<reference evidence="6 7" key="1">
    <citation type="submission" date="2024-03" db="EMBL/GenBank/DDBJ databases">
        <authorList>
            <person name="Martinez-Hernandez J."/>
        </authorList>
    </citation>
    <scope>NUCLEOTIDE SEQUENCE [LARGE SCALE GENOMIC DNA]</scope>
</reference>
<dbReference type="GO" id="GO:0008270">
    <property type="term" value="F:zinc ion binding"/>
    <property type="evidence" value="ECO:0007669"/>
    <property type="project" value="UniProtKB-KW"/>
</dbReference>
<name>A0AAV1WBH7_LUPLU</name>
<dbReference type="AlphaFoldDB" id="A0AAV1WBH7"/>
<evidence type="ECO:0000313" key="7">
    <source>
        <dbReference type="Proteomes" id="UP001497480"/>
    </source>
</evidence>
<evidence type="ECO:0000256" key="4">
    <source>
        <dbReference type="ARBA" id="ARBA00022833"/>
    </source>
</evidence>
<dbReference type="GO" id="GO:0005634">
    <property type="term" value="C:nucleus"/>
    <property type="evidence" value="ECO:0007669"/>
    <property type="project" value="UniProtKB-SubCell"/>
</dbReference>
<keyword evidence="7" id="KW-1185">Reference proteome</keyword>
<sequence length="125" mass="14832">MQEQLKNKLIVENSLLCDGQFFHVLYFAHILNLIVQEGLKVTRDTLYKIRESIKYVRGSKGRMLKFEVCLEKIGGVDTSIGLCLYVPTRWNSTYLMLESTLKYKHVFEKLHMYDDNYKFSPWIEE</sequence>
<comment type="caution">
    <text evidence="6">The sequence shown here is derived from an EMBL/GenBank/DDBJ whole genome shotgun (WGS) entry which is preliminary data.</text>
</comment>
<dbReference type="InterPro" id="IPR012337">
    <property type="entry name" value="RNaseH-like_sf"/>
</dbReference>
<evidence type="ECO:0000313" key="6">
    <source>
        <dbReference type="EMBL" id="CAL0306635.1"/>
    </source>
</evidence>
<protein>
    <recommendedName>
        <fullName evidence="8">Transposase</fullName>
    </recommendedName>
</protein>
<evidence type="ECO:0000256" key="3">
    <source>
        <dbReference type="ARBA" id="ARBA00022771"/>
    </source>
</evidence>